<sequence>MLDIASGTLCTHSQLKTAAPPYKVPTGQYGSGSGNGSQRNTVKDPPLPDGHWLLHASNPQIIIQVTAANGIQLKIRPCQTVIGYYMRPIRKLSYSLYGARLVGVLRPNHSKEIVYRRILSPHSPLSLVFAAP</sequence>
<reference evidence="2 3" key="1">
    <citation type="journal article" date="2024" name="BMC Genomics">
        <title>De novo assembly and annotation of Popillia japonica's genome with initial clues to its potential as an invasive pest.</title>
        <authorList>
            <person name="Cucini C."/>
            <person name="Boschi S."/>
            <person name="Funari R."/>
            <person name="Cardaioli E."/>
            <person name="Iannotti N."/>
            <person name="Marturano G."/>
            <person name="Paoli F."/>
            <person name="Bruttini M."/>
            <person name="Carapelli A."/>
            <person name="Frati F."/>
            <person name="Nardi F."/>
        </authorList>
    </citation>
    <scope>NUCLEOTIDE SEQUENCE [LARGE SCALE GENOMIC DNA]</scope>
    <source>
        <strain evidence="2">DMR45628</strain>
    </source>
</reference>
<name>A0AAW1LTM3_POPJA</name>
<comment type="caution">
    <text evidence="2">The sequence shown here is derived from an EMBL/GenBank/DDBJ whole genome shotgun (WGS) entry which is preliminary data.</text>
</comment>
<evidence type="ECO:0000256" key="1">
    <source>
        <dbReference type="SAM" id="MobiDB-lite"/>
    </source>
</evidence>
<organism evidence="2 3">
    <name type="scientific">Popillia japonica</name>
    <name type="common">Japanese beetle</name>
    <dbReference type="NCBI Taxonomy" id="7064"/>
    <lineage>
        <taxon>Eukaryota</taxon>
        <taxon>Metazoa</taxon>
        <taxon>Ecdysozoa</taxon>
        <taxon>Arthropoda</taxon>
        <taxon>Hexapoda</taxon>
        <taxon>Insecta</taxon>
        <taxon>Pterygota</taxon>
        <taxon>Neoptera</taxon>
        <taxon>Endopterygota</taxon>
        <taxon>Coleoptera</taxon>
        <taxon>Polyphaga</taxon>
        <taxon>Scarabaeiformia</taxon>
        <taxon>Scarabaeidae</taxon>
        <taxon>Rutelinae</taxon>
        <taxon>Popillia</taxon>
    </lineage>
</organism>
<keyword evidence="3" id="KW-1185">Reference proteome</keyword>
<gene>
    <name evidence="2" type="ORF">QE152_g11337</name>
</gene>
<dbReference type="EMBL" id="JASPKY010000109">
    <property type="protein sequence ID" value="KAK9736745.1"/>
    <property type="molecule type" value="Genomic_DNA"/>
</dbReference>
<dbReference type="Proteomes" id="UP001458880">
    <property type="component" value="Unassembled WGS sequence"/>
</dbReference>
<dbReference type="AlphaFoldDB" id="A0AAW1LTM3"/>
<protein>
    <submittedName>
        <fullName evidence="2">Uncharacterized protein</fullName>
    </submittedName>
</protein>
<evidence type="ECO:0000313" key="3">
    <source>
        <dbReference type="Proteomes" id="UP001458880"/>
    </source>
</evidence>
<proteinExistence type="predicted"/>
<accession>A0AAW1LTM3</accession>
<feature type="region of interest" description="Disordered" evidence="1">
    <location>
        <begin position="21"/>
        <end position="42"/>
    </location>
</feature>
<evidence type="ECO:0000313" key="2">
    <source>
        <dbReference type="EMBL" id="KAK9736745.1"/>
    </source>
</evidence>